<accession>A0A9D0ZV55</accession>
<evidence type="ECO:0000313" key="1">
    <source>
        <dbReference type="EMBL" id="HIQ96374.1"/>
    </source>
</evidence>
<dbReference type="AlphaFoldDB" id="A0A9D0ZV55"/>
<sequence>MERQDIFQYVKKVYGTVPEYLWEHHPAYAALRMSTSKECYAVLKREDYGENEILEVQYDPAVMGSLVKIQGLLPDRNAEDGNWVSIPLDGSVSEATVLDFLDRSYELVEERLH</sequence>
<dbReference type="GO" id="GO:0003677">
    <property type="term" value="F:DNA binding"/>
    <property type="evidence" value="ECO:0007669"/>
    <property type="project" value="UniProtKB-KW"/>
</dbReference>
<organism evidence="1 2">
    <name type="scientific">Candidatus Limivivens merdigallinarum</name>
    <dbReference type="NCBI Taxonomy" id="2840859"/>
    <lineage>
        <taxon>Bacteria</taxon>
        <taxon>Bacillati</taxon>
        <taxon>Bacillota</taxon>
        <taxon>Clostridia</taxon>
        <taxon>Lachnospirales</taxon>
        <taxon>Lachnospiraceae</taxon>
        <taxon>Lachnospiraceae incertae sedis</taxon>
        <taxon>Candidatus Limivivens</taxon>
    </lineage>
</organism>
<dbReference type="InterPro" id="IPR007351">
    <property type="entry name" value="YjbR"/>
</dbReference>
<dbReference type="PANTHER" id="PTHR35145">
    <property type="entry name" value="CYTOPLASMIC PROTEIN-RELATED"/>
    <property type="match status" value="1"/>
</dbReference>
<comment type="caution">
    <text evidence="1">The sequence shown here is derived from an EMBL/GenBank/DDBJ whole genome shotgun (WGS) entry which is preliminary data.</text>
</comment>
<protein>
    <submittedName>
        <fullName evidence="1">MmcQ/YjbR family DNA-binding protein</fullName>
    </submittedName>
</protein>
<reference evidence="1" key="1">
    <citation type="submission" date="2020-10" db="EMBL/GenBank/DDBJ databases">
        <authorList>
            <person name="Gilroy R."/>
        </authorList>
    </citation>
    <scope>NUCLEOTIDE SEQUENCE</scope>
    <source>
        <strain evidence="1">ChiSjej3B21-11622</strain>
    </source>
</reference>
<keyword evidence="1" id="KW-0238">DNA-binding</keyword>
<name>A0A9D0ZV55_9FIRM</name>
<reference evidence="1" key="2">
    <citation type="journal article" date="2021" name="PeerJ">
        <title>Extensive microbial diversity within the chicken gut microbiome revealed by metagenomics and culture.</title>
        <authorList>
            <person name="Gilroy R."/>
            <person name="Ravi A."/>
            <person name="Getino M."/>
            <person name="Pursley I."/>
            <person name="Horton D.L."/>
            <person name="Alikhan N.F."/>
            <person name="Baker D."/>
            <person name="Gharbi K."/>
            <person name="Hall N."/>
            <person name="Watson M."/>
            <person name="Adriaenssens E.M."/>
            <person name="Foster-Nyarko E."/>
            <person name="Jarju S."/>
            <person name="Secka A."/>
            <person name="Antonio M."/>
            <person name="Oren A."/>
            <person name="Chaudhuri R.R."/>
            <person name="La Ragione R."/>
            <person name="Hildebrand F."/>
            <person name="Pallen M.J."/>
        </authorList>
    </citation>
    <scope>NUCLEOTIDE SEQUENCE</scope>
    <source>
        <strain evidence="1">ChiSjej3B21-11622</strain>
    </source>
</reference>
<evidence type="ECO:0000313" key="2">
    <source>
        <dbReference type="Proteomes" id="UP000886886"/>
    </source>
</evidence>
<dbReference type="Proteomes" id="UP000886886">
    <property type="component" value="Unassembled WGS sequence"/>
</dbReference>
<dbReference type="EMBL" id="DVFT01000108">
    <property type="protein sequence ID" value="HIQ96374.1"/>
    <property type="molecule type" value="Genomic_DNA"/>
</dbReference>
<dbReference type="SUPFAM" id="SSF142906">
    <property type="entry name" value="YjbR-like"/>
    <property type="match status" value="1"/>
</dbReference>
<gene>
    <name evidence="1" type="ORF">IAB26_07415</name>
</gene>
<dbReference type="Gene3D" id="3.90.1150.30">
    <property type="match status" value="1"/>
</dbReference>
<proteinExistence type="predicted"/>
<dbReference type="PANTHER" id="PTHR35145:SF1">
    <property type="entry name" value="CYTOPLASMIC PROTEIN"/>
    <property type="match status" value="1"/>
</dbReference>
<dbReference type="InterPro" id="IPR038056">
    <property type="entry name" value="YjbR-like_sf"/>
</dbReference>